<reference evidence="1" key="1">
    <citation type="submission" date="2021-05" db="EMBL/GenBank/DDBJ databases">
        <authorList>
            <person name="Scholz U."/>
            <person name="Mascher M."/>
            <person name="Fiebig A."/>
        </authorList>
    </citation>
    <scope>NUCLEOTIDE SEQUENCE [LARGE SCALE GENOMIC DNA]</scope>
</reference>
<keyword evidence="2" id="KW-1185">Reference proteome</keyword>
<organism evidence="1 2">
    <name type="scientific">Avena sativa</name>
    <name type="common">Oat</name>
    <dbReference type="NCBI Taxonomy" id="4498"/>
    <lineage>
        <taxon>Eukaryota</taxon>
        <taxon>Viridiplantae</taxon>
        <taxon>Streptophyta</taxon>
        <taxon>Embryophyta</taxon>
        <taxon>Tracheophyta</taxon>
        <taxon>Spermatophyta</taxon>
        <taxon>Magnoliopsida</taxon>
        <taxon>Liliopsida</taxon>
        <taxon>Poales</taxon>
        <taxon>Poaceae</taxon>
        <taxon>BOP clade</taxon>
        <taxon>Pooideae</taxon>
        <taxon>Poodae</taxon>
        <taxon>Poeae</taxon>
        <taxon>Poeae Chloroplast Group 1 (Aveneae type)</taxon>
        <taxon>Aveninae</taxon>
        <taxon>Avena</taxon>
    </lineage>
</organism>
<proteinExistence type="predicted"/>
<sequence>MALLDWIDLSDDDDDDDEPAGKEGQDAHVPCHAPQIKAETGDLTLEEDVAVEGKNAAHPVSPKQEFLEAGHAGVEGAIHQQPGNQEVPQAGDVAKQAVVQQPGDQVLVAAVNCTQEAMQQPGNQVSVEAVDCTQQAMQQPGNQVFLAAVDCTQEAMQQPGNQVSVAAVDCTEVAMQSESAAEDDPSLFAEQVLAESDCSEEATQSEHADDDAAACSAMTEEDATSSLSMAEQVATPSSSRTQHQNHNTNALLGSPTVSTAAPFARQFWKAGEYKVAAQASIKYGQNCLRINPKFLHSNATSHKWAFGAIAELLDNAVDEVQNGATYVKIDKVKYSPAGEYSLVIQDDGGGMSPEYLRHCLSFGFSNKCTDSSIGQYGNGFKTSTMRLGSDAIIFSCRQDNRLTRSVGLLSYTFLTRTGCDDILVPVVDYEFDPPSCTFKRIMDRGENLFCSSLSTILRWSPFSTEEDLLNQFGEMGCHGTKVVVFNLWFNDAWEMELDFTTDDEDIMISGAPKLPEARVARLNHMHIANRFRYSLRVYASILYLRLPEHFKVILCGRVVEPHHIVNDLIYRECIEYRPRVGGSVQVDVITTIGFLKGAPKLNIYGFNIYHRNRLILPFWPAGPDRGNGKGIAGVLEANFIRPTHDKQDFEKTELFQRLDTRLKDMTTEYWRYHAHLIGHQQVSKARPPEYYSSVTPVNVDSSVTRAAIKTYAANSRIKTSVVLNPCSSGEPCKRRNSGPVIEMRAQKRQNMNADANCPGSVGAVQKRQNMNADANCPGSVSAVGVGEERSRVLIYQNKTLKAECSELEAAGQQLQSKADELTNKLRASQRMLKSLGEELKFYDGLGALQQHRVTIANTGVGWI</sequence>
<protein>
    <submittedName>
        <fullName evidence="1">Uncharacterized protein</fullName>
    </submittedName>
</protein>
<accession>A0ACD5VA24</accession>
<evidence type="ECO:0000313" key="2">
    <source>
        <dbReference type="Proteomes" id="UP001732700"/>
    </source>
</evidence>
<name>A0ACD5VA24_AVESA</name>
<evidence type="ECO:0000313" key="1">
    <source>
        <dbReference type="EnsemblPlants" id="AVESA.00010b.r2.2DG0397260.1.CDS"/>
    </source>
</evidence>
<dbReference type="Proteomes" id="UP001732700">
    <property type="component" value="Chromosome 2D"/>
</dbReference>
<dbReference type="EnsemblPlants" id="AVESA.00010b.r2.2DG0397260.1">
    <property type="protein sequence ID" value="AVESA.00010b.r2.2DG0397260.1.CDS"/>
    <property type="gene ID" value="AVESA.00010b.r2.2DG0397260"/>
</dbReference>
<reference evidence="1" key="2">
    <citation type="submission" date="2025-09" db="UniProtKB">
        <authorList>
            <consortium name="EnsemblPlants"/>
        </authorList>
    </citation>
    <scope>IDENTIFICATION</scope>
</reference>